<sequence>MLTSALPDHEDLMQRIARDLIDSYDEELELEIEDRNLDGLDPASATTQSSTDKAARQAYFKELFRLQGELVKLQDWVQHSKQKVVILFEGRDAAGKGGVIKRITQRLNPRVARVAALPAPNDRERTQWYFQRYVAHLPAAGEMVLFDRSWYNRAGVERVMGFCTDDEYEEFFRTVPEFEKMLVRSGIKLIKYWFSITDDEQHMRFLGRIHDPLKQWKLSPMDLESRRRWEEYTKAKETMLERTHIPEAPWWVVQAVDKKKARLNCISHLLGQLPYNEVPHPPVELPERVRHADYLRQPVPASMIVPEIY</sequence>
<gene>
    <name evidence="6" type="primary">ppk2</name>
    <name evidence="6" type="ORF">EJP69_17710</name>
</gene>
<feature type="domain" description="Polyphosphate kinase-2-related" evidence="5">
    <location>
        <begin position="55"/>
        <end position="279"/>
    </location>
</feature>
<dbReference type="InterPro" id="IPR022488">
    <property type="entry name" value="PPK2-related"/>
</dbReference>
<dbReference type="AlphaFoldDB" id="A0A431TIE6"/>
<comment type="similarity">
    <text evidence="1 4">Belongs to the polyphosphate kinase 2 (PPK2) family. Class I subfamily.</text>
</comment>
<dbReference type="Gene3D" id="3.40.50.300">
    <property type="entry name" value="P-loop containing nucleotide triphosphate hydrolases"/>
    <property type="match status" value="1"/>
</dbReference>
<evidence type="ECO:0000256" key="4">
    <source>
        <dbReference type="RuleBase" id="RU369062"/>
    </source>
</evidence>
<dbReference type="Proteomes" id="UP000267418">
    <property type="component" value="Unassembled WGS sequence"/>
</dbReference>
<comment type="function">
    <text evidence="4">Uses inorganic polyphosphate (polyP) as a donor to convert GDP to GTP or ADP to ATP.</text>
</comment>
<accession>A0A431TIE6</accession>
<dbReference type="EC" id="2.7.4.-" evidence="4"/>
<evidence type="ECO:0000259" key="5">
    <source>
        <dbReference type="Pfam" id="PF03976"/>
    </source>
</evidence>
<dbReference type="EMBL" id="RXOE01000004">
    <property type="protein sequence ID" value="RTQ33358.1"/>
    <property type="molecule type" value="Genomic_DNA"/>
</dbReference>
<organism evidence="6 7">
    <name type="scientific">Variovorax gossypii</name>
    <dbReference type="NCBI Taxonomy" id="1679495"/>
    <lineage>
        <taxon>Bacteria</taxon>
        <taxon>Pseudomonadati</taxon>
        <taxon>Pseudomonadota</taxon>
        <taxon>Betaproteobacteria</taxon>
        <taxon>Burkholderiales</taxon>
        <taxon>Comamonadaceae</taxon>
        <taxon>Variovorax</taxon>
    </lineage>
</organism>
<reference evidence="6 7" key="1">
    <citation type="submission" date="2018-12" db="EMBL/GenBank/DDBJ databases">
        <title>The genome of Variovorax gossypii DSM 100435.</title>
        <authorList>
            <person name="Gao J."/>
            <person name="Sun J."/>
        </authorList>
    </citation>
    <scope>NUCLEOTIDE SEQUENCE [LARGE SCALE GENOMIC DNA]</scope>
    <source>
        <strain evidence="6 7">DSM 100435</strain>
    </source>
</reference>
<evidence type="ECO:0000256" key="3">
    <source>
        <dbReference type="ARBA" id="ARBA00022777"/>
    </source>
</evidence>
<protein>
    <recommendedName>
        <fullName evidence="4">ADP/GDP-polyphosphate phosphotransferase</fullName>
        <ecNumber evidence="4">2.7.4.-</ecNumber>
    </recommendedName>
    <alternativeName>
        <fullName evidence="4">Polyphosphate kinase PPK2</fullName>
    </alternativeName>
</protein>
<comment type="subunit">
    <text evidence="4">Homotetramer.</text>
</comment>
<dbReference type="RefSeq" id="WP_093197685.1">
    <property type="nucleotide sequence ID" value="NZ_RXOE01000004.1"/>
</dbReference>
<dbReference type="InterPro" id="IPR022486">
    <property type="entry name" value="PPK2_PA0141"/>
</dbReference>
<dbReference type="OrthoDB" id="9775224at2"/>
<comment type="caution">
    <text evidence="6">The sequence shown here is derived from an EMBL/GenBank/DDBJ whole genome shotgun (WGS) entry which is preliminary data.</text>
</comment>
<evidence type="ECO:0000313" key="6">
    <source>
        <dbReference type="EMBL" id="RTQ33358.1"/>
    </source>
</evidence>
<dbReference type="InterPro" id="IPR016898">
    <property type="entry name" value="Polyphosphate_phosphotransfera"/>
</dbReference>
<name>A0A431TIE6_9BURK</name>
<dbReference type="PANTHER" id="PTHR34383">
    <property type="entry name" value="POLYPHOSPHATE:AMP PHOSPHOTRANSFERASE-RELATED"/>
    <property type="match status" value="1"/>
</dbReference>
<dbReference type="SUPFAM" id="SSF52540">
    <property type="entry name" value="P-loop containing nucleoside triphosphate hydrolases"/>
    <property type="match status" value="1"/>
</dbReference>
<dbReference type="InterPro" id="IPR027417">
    <property type="entry name" value="P-loop_NTPase"/>
</dbReference>
<dbReference type="GO" id="GO:0006793">
    <property type="term" value="P:phosphorus metabolic process"/>
    <property type="evidence" value="ECO:0007669"/>
    <property type="project" value="InterPro"/>
</dbReference>
<dbReference type="PIRSF" id="PIRSF028756">
    <property type="entry name" value="PPK2_prd"/>
    <property type="match status" value="1"/>
</dbReference>
<evidence type="ECO:0000256" key="2">
    <source>
        <dbReference type="ARBA" id="ARBA00022679"/>
    </source>
</evidence>
<proteinExistence type="inferred from homology"/>
<dbReference type="NCBIfam" id="TIGR03707">
    <property type="entry name" value="PPK2_P_aer"/>
    <property type="match status" value="1"/>
</dbReference>
<dbReference type="PANTHER" id="PTHR34383:SF1">
    <property type="entry name" value="ADP-POLYPHOSPHATE PHOSPHOTRANSFERASE"/>
    <property type="match status" value="1"/>
</dbReference>
<keyword evidence="3 4" id="KW-0418">Kinase</keyword>
<evidence type="ECO:0000313" key="7">
    <source>
        <dbReference type="Proteomes" id="UP000267418"/>
    </source>
</evidence>
<keyword evidence="2 4" id="KW-0808">Transferase</keyword>
<evidence type="ECO:0000256" key="1">
    <source>
        <dbReference type="ARBA" id="ARBA00009924"/>
    </source>
</evidence>
<dbReference type="Pfam" id="PF03976">
    <property type="entry name" value="PPK2"/>
    <property type="match status" value="1"/>
</dbReference>
<keyword evidence="7" id="KW-1185">Reference proteome</keyword>
<dbReference type="GO" id="GO:0008976">
    <property type="term" value="F:polyphosphate kinase activity"/>
    <property type="evidence" value="ECO:0007669"/>
    <property type="project" value="UniProtKB-UniRule"/>
</dbReference>